<reference evidence="3" key="1">
    <citation type="submission" date="2013-09" db="EMBL/GenBank/DDBJ databases">
        <title>Corchorus olitorius genome sequencing.</title>
        <authorList>
            <person name="Alam M."/>
            <person name="Haque M.S."/>
            <person name="Islam M.S."/>
            <person name="Emdad E.M."/>
            <person name="Islam M.M."/>
            <person name="Ahmed B."/>
            <person name="Halim A."/>
            <person name="Hossen Q.M.M."/>
            <person name="Hossain M.Z."/>
            <person name="Ahmed R."/>
            <person name="Khan M.M."/>
            <person name="Islam R."/>
            <person name="Rashid M.M."/>
            <person name="Khan S.A."/>
            <person name="Rahman M.S."/>
            <person name="Alam M."/>
            <person name="Yahiya A.S."/>
            <person name="Khan M.S."/>
            <person name="Azam M.S."/>
            <person name="Haque T."/>
            <person name="Lashkar M.Z.H."/>
            <person name="Akhand A.I."/>
            <person name="Morshed G."/>
            <person name="Roy S."/>
            <person name="Uddin K.S."/>
            <person name="Rabeya T."/>
            <person name="Hossain A.S."/>
            <person name="Chowdhury A."/>
            <person name="Snigdha A.R."/>
            <person name="Mortoza M.S."/>
            <person name="Matin S.A."/>
            <person name="Hoque S.M.E."/>
            <person name="Islam M.K."/>
            <person name="Roy D.K."/>
            <person name="Haider R."/>
            <person name="Moosa M.M."/>
            <person name="Elias S.M."/>
            <person name="Hasan A.M."/>
            <person name="Jahan S."/>
            <person name="Shafiuddin M."/>
            <person name="Mahmood N."/>
            <person name="Shommy N.S."/>
        </authorList>
    </citation>
    <scope>NUCLEOTIDE SEQUENCE [LARGE SCALE GENOMIC DNA]</scope>
    <source>
        <strain evidence="3">cv. O-4</strain>
    </source>
</reference>
<protein>
    <submittedName>
        <fullName evidence="2">Protein SIX6OS1-like protein</fullName>
    </submittedName>
</protein>
<dbReference type="Proteomes" id="UP000187203">
    <property type="component" value="Unassembled WGS sequence"/>
</dbReference>
<evidence type="ECO:0000313" key="3">
    <source>
        <dbReference type="Proteomes" id="UP000187203"/>
    </source>
</evidence>
<comment type="caution">
    <text evidence="2">The sequence shown here is derived from an EMBL/GenBank/DDBJ whole genome shotgun (WGS) entry which is preliminary data.</text>
</comment>
<organism evidence="2 3">
    <name type="scientific">Corchorus olitorius</name>
    <dbReference type="NCBI Taxonomy" id="93759"/>
    <lineage>
        <taxon>Eukaryota</taxon>
        <taxon>Viridiplantae</taxon>
        <taxon>Streptophyta</taxon>
        <taxon>Embryophyta</taxon>
        <taxon>Tracheophyta</taxon>
        <taxon>Spermatophyta</taxon>
        <taxon>Magnoliopsida</taxon>
        <taxon>eudicotyledons</taxon>
        <taxon>Gunneridae</taxon>
        <taxon>Pentapetalae</taxon>
        <taxon>rosids</taxon>
        <taxon>malvids</taxon>
        <taxon>Malvales</taxon>
        <taxon>Malvaceae</taxon>
        <taxon>Grewioideae</taxon>
        <taxon>Apeibeae</taxon>
        <taxon>Corchorus</taxon>
    </lineage>
</organism>
<feature type="compositionally biased region" description="Basic residues" evidence="1">
    <location>
        <begin position="25"/>
        <end position="34"/>
    </location>
</feature>
<feature type="region of interest" description="Disordered" evidence="1">
    <location>
        <begin position="16"/>
        <end position="49"/>
    </location>
</feature>
<evidence type="ECO:0000313" key="2">
    <source>
        <dbReference type="EMBL" id="OMP13795.1"/>
    </source>
</evidence>
<feature type="non-terminal residue" evidence="2">
    <location>
        <position position="121"/>
    </location>
</feature>
<feature type="non-terminal residue" evidence="2">
    <location>
        <position position="1"/>
    </location>
</feature>
<name>A0A1R3L378_9ROSI</name>
<evidence type="ECO:0000256" key="1">
    <source>
        <dbReference type="SAM" id="MobiDB-lite"/>
    </source>
</evidence>
<proteinExistence type="predicted"/>
<feature type="region of interest" description="Disordered" evidence="1">
    <location>
        <begin position="77"/>
        <end position="109"/>
    </location>
</feature>
<dbReference type="AlphaFoldDB" id="A0A1R3L378"/>
<sequence>FAVGALQLLDHGQARTGRAGVQLPPRHHARRRRAAGAWPGGVVQRHRFPGGQGAVPLRWRRHHPGDVDGALVLRHQRQRRHGVRAQRPFAEGHHLPPRAGTDGVAHSQLQPAHHLREAWAG</sequence>
<keyword evidence="3" id="KW-1185">Reference proteome</keyword>
<gene>
    <name evidence="2" type="ORF">COLO4_00939</name>
</gene>
<dbReference type="EMBL" id="AWUE01003252">
    <property type="protein sequence ID" value="OMP13795.1"/>
    <property type="molecule type" value="Genomic_DNA"/>
</dbReference>
<accession>A0A1R3L378</accession>